<evidence type="ECO:0000313" key="2">
    <source>
        <dbReference type="Proteomes" id="UP000613580"/>
    </source>
</evidence>
<proteinExistence type="predicted"/>
<dbReference type="InterPro" id="IPR007238">
    <property type="entry name" value="DNA_primase_lsu_euk/arc"/>
</dbReference>
<dbReference type="GO" id="GO:0051539">
    <property type="term" value="F:4 iron, 4 sulfur cluster binding"/>
    <property type="evidence" value="ECO:0007669"/>
    <property type="project" value="UniProtKB-KW"/>
</dbReference>
<dbReference type="GO" id="GO:0005658">
    <property type="term" value="C:alpha DNA polymerase:primase complex"/>
    <property type="evidence" value="ECO:0007669"/>
    <property type="project" value="TreeGrafter"/>
</dbReference>
<dbReference type="PANTHER" id="PTHR10537:SF3">
    <property type="entry name" value="DNA PRIMASE LARGE SUBUNIT"/>
    <property type="match status" value="1"/>
</dbReference>
<comment type="caution">
    <text evidence="1">The sequence shown here is derived from an EMBL/GenBank/DDBJ whole genome shotgun (WGS) entry which is preliminary data.</text>
</comment>
<dbReference type="Proteomes" id="UP000613580">
    <property type="component" value="Unassembled WGS sequence"/>
</dbReference>
<protein>
    <submittedName>
        <fullName evidence="1">Rsec15 protein</fullName>
    </submittedName>
</protein>
<evidence type="ECO:0000313" key="1">
    <source>
        <dbReference type="EMBL" id="KAF7288271.1"/>
    </source>
</evidence>
<dbReference type="OrthoDB" id="421393at2759"/>
<dbReference type="EMBL" id="JACAZE010000041">
    <property type="protein sequence ID" value="KAF7288271.1"/>
    <property type="molecule type" value="Genomic_DNA"/>
</dbReference>
<dbReference type="AlphaFoldDB" id="A0A8H6VQG6"/>
<gene>
    <name evidence="1" type="ORF">HMN09_01407100</name>
</gene>
<reference evidence="1" key="1">
    <citation type="submission" date="2020-05" db="EMBL/GenBank/DDBJ databases">
        <title>Mycena genomes resolve the evolution of fungal bioluminescence.</title>
        <authorList>
            <person name="Tsai I.J."/>
        </authorList>
    </citation>
    <scope>NUCLEOTIDE SEQUENCE</scope>
    <source>
        <strain evidence="1">110903Hualien_Pintung</strain>
    </source>
</reference>
<name>A0A8H6VQG6_MYCCL</name>
<keyword evidence="2" id="KW-1185">Reference proteome</keyword>
<dbReference type="Gene3D" id="1.20.930.80">
    <property type="match status" value="1"/>
</dbReference>
<dbReference type="GO" id="GO:0006270">
    <property type="term" value="P:DNA replication initiation"/>
    <property type="evidence" value="ECO:0007669"/>
    <property type="project" value="TreeGrafter"/>
</dbReference>
<dbReference type="PANTHER" id="PTHR10537">
    <property type="entry name" value="DNA PRIMASE LARGE SUBUNIT"/>
    <property type="match status" value="1"/>
</dbReference>
<organism evidence="1 2">
    <name type="scientific">Mycena chlorophos</name>
    <name type="common">Agaric fungus</name>
    <name type="synonym">Agaricus chlorophos</name>
    <dbReference type="NCBI Taxonomy" id="658473"/>
    <lineage>
        <taxon>Eukaryota</taxon>
        <taxon>Fungi</taxon>
        <taxon>Dikarya</taxon>
        <taxon>Basidiomycota</taxon>
        <taxon>Agaricomycotina</taxon>
        <taxon>Agaricomycetes</taxon>
        <taxon>Agaricomycetidae</taxon>
        <taxon>Agaricales</taxon>
        <taxon>Marasmiineae</taxon>
        <taxon>Mycenaceae</taxon>
        <taxon>Mycena</taxon>
    </lineage>
</organism>
<sequence length="155" mass="18008">MFGNSKSAYHSLGVKLWFADRLAATTTPPLYDVTIEDFESAALNRLRILAEIESCAARDRKWDETKNHITAQCGKYLPLQRPVDDAEKKLNAAELLTYYVKPDLFEKESYYKRRVFLKGGWAYVPSREQSSIVYKEFETHLEKDLMVTARHMPRP</sequence>
<dbReference type="GO" id="GO:0046872">
    <property type="term" value="F:metal ion binding"/>
    <property type="evidence" value="ECO:0007669"/>
    <property type="project" value="UniProtKB-KW"/>
</dbReference>
<dbReference type="Pfam" id="PF26466">
    <property type="entry name" value="DNA_primase_lrg_N"/>
    <property type="match status" value="2"/>
</dbReference>
<accession>A0A8H6VQG6</accession>
<dbReference type="GO" id="GO:0006269">
    <property type="term" value="P:DNA replication, synthesis of primer"/>
    <property type="evidence" value="ECO:0007669"/>
    <property type="project" value="UniProtKB-KW"/>
</dbReference>